<evidence type="ECO:0000256" key="1">
    <source>
        <dbReference type="SAM" id="Coils"/>
    </source>
</evidence>
<dbReference type="GO" id="GO:0016301">
    <property type="term" value="F:kinase activity"/>
    <property type="evidence" value="ECO:0007669"/>
    <property type="project" value="UniProtKB-KW"/>
</dbReference>
<keyword evidence="5" id="KW-1185">Reference proteome</keyword>
<evidence type="ECO:0000313" key="4">
    <source>
        <dbReference type="EMBL" id="TCS40672.1"/>
    </source>
</evidence>
<sequence length="332" mass="37433">MKEQKRMKQVVLVFFVIWLLLIAVAGYSVYLDAGVGLPAGVLVLSVLFGLSGVWMFNTGQQQVVELNKSHSRTKRQLQELQLKIDRYEYDAKKSSELRRIVLNSTQEKDHAVQNMARALDKAMDEILLSVDDLQTEPAAIVKSKAMSMKQYAADLLVLAKLELKSELPEPVEIDFNTEIDRLMSQWNSIARSRKIKIKLDNPEHQISMYTDVNWVENLLTRLVLALLRMNRDTLLHIGLITYTDAELGDSLRLAFSIEGRTLTAKQLAHIAGDYISVIDEGQEVGPGLSFVVGRRVAQMLNGSFEVTSSENGIEALVVIPRREDIEEQDTFS</sequence>
<comment type="caution">
    <text evidence="4">The sequence shown here is derived from an EMBL/GenBank/DDBJ whole genome shotgun (WGS) entry which is preliminary data.</text>
</comment>
<keyword evidence="1" id="KW-0175">Coiled coil</keyword>
<keyword evidence="2" id="KW-0472">Membrane</keyword>
<dbReference type="PROSITE" id="PS50109">
    <property type="entry name" value="HIS_KIN"/>
    <property type="match status" value="1"/>
</dbReference>
<dbReference type="InterPro" id="IPR005467">
    <property type="entry name" value="His_kinase_dom"/>
</dbReference>
<accession>A0A4R3I690</accession>
<feature type="transmembrane region" description="Helical" evidence="2">
    <location>
        <begin position="35"/>
        <end position="56"/>
    </location>
</feature>
<name>A0A4R3I690_9GAMM</name>
<organism evidence="4 5">
    <name type="scientific">Reinekea marinisedimentorum</name>
    <dbReference type="NCBI Taxonomy" id="230495"/>
    <lineage>
        <taxon>Bacteria</taxon>
        <taxon>Pseudomonadati</taxon>
        <taxon>Pseudomonadota</taxon>
        <taxon>Gammaproteobacteria</taxon>
        <taxon>Oceanospirillales</taxon>
        <taxon>Saccharospirillaceae</taxon>
        <taxon>Reinekea</taxon>
    </lineage>
</organism>
<reference evidence="4 5" key="1">
    <citation type="submission" date="2019-03" db="EMBL/GenBank/DDBJ databases">
        <title>Genomic Encyclopedia of Archaeal and Bacterial Type Strains, Phase II (KMG-II): from individual species to whole genera.</title>
        <authorList>
            <person name="Goeker M."/>
        </authorList>
    </citation>
    <scope>NUCLEOTIDE SEQUENCE [LARGE SCALE GENOMIC DNA]</scope>
    <source>
        <strain evidence="4 5">DSM 15388</strain>
    </source>
</reference>
<keyword evidence="4" id="KW-0808">Transferase</keyword>
<dbReference type="SUPFAM" id="SSF55874">
    <property type="entry name" value="ATPase domain of HSP90 chaperone/DNA topoisomerase II/histidine kinase"/>
    <property type="match status" value="1"/>
</dbReference>
<evidence type="ECO:0000256" key="2">
    <source>
        <dbReference type="SAM" id="Phobius"/>
    </source>
</evidence>
<dbReference type="Gene3D" id="3.30.565.10">
    <property type="entry name" value="Histidine kinase-like ATPase, C-terminal domain"/>
    <property type="match status" value="1"/>
</dbReference>
<keyword evidence="2" id="KW-0812">Transmembrane</keyword>
<dbReference type="AlphaFoldDB" id="A0A4R3I690"/>
<feature type="coiled-coil region" evidence="1">
    <location>
        <begin position="63"/>
        <end position="97"/>
    </location>
</feature>
<evidence type="ECO:0000259" key="3">
    <source>
        <dbReference type="PROSITE" id="PS50109"/>
    </source>
</evidence>
<dbReference type="EMBL" id="SLZR01000008">
    <property type="protein sequence ID" value="TCS40672.1"/>
    <property type="molecule type" value="Genomic_DNA"/>
</dbReference>
<dbReference type="InterPro" id="IPR036890">
    <property type="entry name" value="HATPase_C_sf"/>
</dbReference>
<evidence type="ECO:0000313" key="5">
    <source>
        <dbReference type="Proteomes" id="UP000295793"/>
    </source>
</evidence>
<dbReference type="Proteomes" id="UP000295793">
    <property type="component" value="Unassembled WGS sequence"/>
</dbReference>
<gene>
    <name evidence="4" type="ORF">BCF53_10828</name>
</gene>
<feature type="domain" description="Histidine kinase" evidence="3">
    <location>
        <begin position="114"/>
        <end position="323"/>
    </location>
</feature>
<proteinExistence type="predicted"/>
<keyword evidence="2" id="KW-1133">Transmembrane helix</keyword>
<keyword evidence="4" id="KW-0418">Kinase</keyword>
<protein>
    <submittedName>
        <fullName evidence="4">Signal transduction histidine kinase</fullName>
    </submittedName>
</protein>